<organism evidence="1 2">
    <name type="scientific">Candidatus Marithioploca araucensis</name>
    <dbReference type="NCBI Taxonomy" id="70273"/>
    <lineage>
        <taxon>Bacteria</taxon>
        <taxon>Pseudomonadati</taxon>
        <taxon>Pseudomonadota</taxon>
        <taxon>Gammaproteobacteria</taxon>
        <taxon>Thiotrichales</taxon>
        <taxon>Thiotrichaceae</taxon>
        <taxon>Candidatus Marithioploca</taxon>
    </lineage>
</organism>
<comment type="caution">
    <text evidence="1">The sequence shown here is derived from an EMBL/GenBank/DDBJ whole genome shotgun (WGS) entry which is preliminary data.</text>
</comment>
<dbReference type="InterPro" id="IPR006530">
    <property type="entry name" value="YD"/>
</dbReference>
<dbReference type="NCBIfam" id="TIGR01643">
    <property type="entry name" value="YD_repeat_2x"/>
    <property type="match status" value="1"/>
</dbReference>
<dbReference type="Proteomes" id="UP001171945">
    <property type="component" value="Unassembled WGS sequence"/>
</dbReference>
<evidence type="ECO:0000313" key="2">
    <source>
        <dbReference type="Proteomes" id="UP001171945"/>
    </source>
</evidence>
<evidence type="ECO:0000313" key="1">
    <source>
        <dbReference type="EMBL" id="MDM8561916.1"/>
    </source>
</evidence>
<reference evidence="1" key="1">
    <citation type="submission" date="2023-06" db="EMBL/GenBank/DDBJ databases">
        <title>Uncultivated large filamentous bacteria from sulfidic sediments reveal new species and different genomic features in energy metabolism and defense.</title>
        <authorList>
            <person name="Fonseca A."/>
        </authorList>
    </citation>
    <scope>NUCLEOTIDE SEQUENCE</scope>
    <source>
        <strain evidence="1">HSG4</strain>
    </source>
</reference>
<name>A0ABT7VSH5_9GAMM</name>
<gene>
    <name evidence="1" type="ORF">QUF54_01015</name>
</gene>
<keyword evidence="2" id="KW-1185">Reference proteome</keyword>
<accession>A0ABT7VSH5</accession>
<protein>
    <submittedName>
        <fullName evidence="1">RHS repeat protein</fullName>
    </submittedName>
</protein>
<dbReference type="EMBL" id="JAUCGM010000021">
    <property type="protein sequence ID" value="MDM8561916.1"/>
    <property type="molecule type" value="Genomic_DNA"/>
</dbReference>
<sequence>MKVTDWANRVTVYDYDKNGRLISTLRHNGTKMTRVYDEAGQLKQQKEIVVATSEASVGWVNCRVGRATAKPTFFYTKWCVPLPTLRSLRRRILNMMPMAISKPSLMPPTIRRN</sequence>
<dbReference type="Gene3D" id="2.180.10.10">
    <property type="entry name" value="RHS repeat-associated core"/>
    <property type="match status" value="1"/>
</dbReference>
<proteinExistence type="predicted"/>